<gene>
    <name evidence="2" type="ORF">RM519_02985</name>
</gene>
<reference evidence="2 3" key="1">
    <citation type="submission" date="2023-09" db="EMBL/GenBank/DDBJ databases">
        <authorList>
            <person name="Rey-Velasco X."/>
        </authorList>
    </citation>
    <scope>NUCLEOTIDE SEQUENCE [LARGE SCALE GENOMIC DNA]</scope>
    <source>
        <strain evidence="2 3">P050</strain>
    </source>
</reference>
<proteinExistence type="predicted"/>
<evidence type="ECO:0000313" key="3">
    <source>
        <dbReference type="Proteomes" id="UP001252186"/>
    </source>
</evidence>
<evidence type="ECO:0000259" key="1">
    <source>
        <dbReference type="PROSITE" id="PS51186"/>
    </source>
</evidence>
<feature type="domain" description="N-acetyltransferase" evidence="1">
    <location>
        <begin position="7"/>
        <end position="170"/>
    </location>
</feature>
<evidence type="ECO:0000313" key="2">
    <source>
        <dbReference type="EMBL" id="MDT0552202.1"/>
    </source>
</evidence>
<dbReference type="Pfam" id="PF00583">
    <property type="entry name" value="Acetyltransf_1"/>
    <property type="match status" value="1"/>
</dbReference>
<dbReference type="InterPro" id="IPR016181">
    <property type="entry name" value="Acyl_CoA_acyltransferase"/>
</dbReference>
<keyword evidence="3" id="KW-1185">Reference proteome</keyword>
<accession>A0ABU2Y1Y6</accession>
<comment type="caution">
    <text evidence="2">The sequence shown here is derived from an EMBL/GenBank/DDBJ whole genome shotgun (WGS) entry which is preliminary data.</text>
</comment>
<dbReference type="SUPFAM" id="SSF55729">
    <property type="entry name" value="Acyl-CoA N-acyltransferases (Nat)"/>
    <property type="match status" value="1"/>
</dbReference>
<sequence length="170" mass="19857">MKQIKLMTFNQANKSDLNSIIRLLKNASIELEEKGIDQWKYWQNPPKEKIDWLKHGLLNNEFFFVTANESVIGMFRLLYEDELYWGKQNDKAGYIHSLVIDSKFNGRGYGNKIVTQVEQELIAKDILLLRLDCLASNKGLCSYYEKQGFKKIGEVQMPLSLNNLYEKKLN</sequence>
<dbReference type="Proteomes" id="UP001252186">
    <property type="component" value="Unassembled WGS sequence"/>
</dbReference>
<dbReference type="PROSITE" id="PS51186">
    <property type="entry name" value="GNAT"/>
    <property type="match status" value="1"/>
</dbReference>
<dbReference type="Gene3D" id="3.40.630.30">
    <property type="match status" value="1"/>
</dbReference>
<dbReference type="InterPro" id="IPR000182">
    <property type="entry name" value="GNAT_dom"/>
</dbReference>
<dbReference type="EMBL" id="JAVRHV010000001">
    <property type="protein sequence ID" value="MDT0552202.1"/>
    <property type="molecule type" value="Genomic_DNA"/>
</dbReference>
<organism evidence="2 3">
    <name type="scientific">Urechidicola vernalis</name>
    <dbReference type="NCBI Taxonomy" id="3075600"/>
    <lineage>
        <taxon>Bacteria</taxon>
        <taxon>Pseudomonadati</taxon>
        <taxon>Bacteroidota</taxon>
        <taxon>Flavobacteriia</taxon>
        <taxon>Flavobacteriales</taxon>
        <taxon>Flavobacteriaceae</taxon>
        <taxon>Urechidicola</taxon>
    </lineage>
</organism>
<dbReference type="RefSeq" id="WP_311592040.1">
    <property type="nucleotide sequence ID" value="NZ_JAVRHV010000001.1"/>
</dbReference>
<name>A0ABU2Y1Y6_9FLAO</name>
<protein>
    <submittedName>
        <fullName evidence="2">GNAT family N-acetyltransferase</fullName>
    </submittedName>
</protein>
<dbReference type="CDD" id="cd04301">
    <property type="entry name" value="NAT_SF"/>
    <property type="match status" value="1"/>
</dbReference>